<dbReference type="PANTHER" id="PTHR22931">
    <property type="entry name" value="PHOSPHOENOLPYRUVATE DIKINASE-RELATED"/>
    <property type="match status" value="1"/>
</dbReference>
<dbReference type="PANTHER" id="PTHR22931:SF9">
    <property type="entry name" value="PYRUVATE, PHOSPHATE DIKINASE 1, CHLOROPLASTIC"/>
    <property type="match status" value="1"/>
</dbReference>
<dbReference type="EMBL" id="CP158568">
    <property type="protein sequence ID" value="XBY44548.1"/>
    <property type="molecule type" value="Genomic_DNA"/>
</dbReference>
<reference evidence="3" key="1">
    <citation type="submission" date="2024-06" db="EMBL/GenBank/DDBJ databases">
        <title>Methylostella associata gen. nov., sp. nov., a novel Ancalomicrobiaceae-affiliated facultatively methylotrophic bacteria that feed on methanotrophs of the genus Methylococcus.</title>
        <authorList>
            <person name="Saltykova V."/>
            <person name="Danilova O.V."/>
            <person name="Oshkin I.Y."/>
            <person name="Belova S.E."/>
            <person name="Pimenov N.V."/>
            <person name="Dedysh S.N."/>
        </authorList>
    </citation>
    <scope>NUCLEOTIDE SEQUENCE</scope>
    <source>
        <strain evidence="3">S20</strain>
    </source>
</reference>
<dbReference type="Gene3D" id="3.30.1490.20">
    <property type="entry name" value="ATP-grasp fold, A domain"/>
    <property type="match status" value="1"/>
</dbReference>
<accession>A0AAU7XCE0</accession>
<evidence type="ECO:0000259" key="2">
    <source>
        <dbReference type="Pfam" id="PF01326"/>
    </source>
</evidence>
<gene>
    <name evidence="3" type="ORF">ABS361_21500</name>
</gene>
<dbReference type="InterPro" id="IPR010121">
    <property type="entry name" value="Pyruvate_phosphate_dikinase"/>
</dbReference>
<dbReference type="InterPro" id="IPR013815">
    <property type="entry name" value="ATP_grasp_subdomain_1"/>
</dbReference>
<organism evidence="3">
    <name type="scientific">Methyloraptor flagellatus</name>
    <dbReference type="NCBI Taxonomy" id="3162530"/>
    <lineage>
        <taxon>Bacteria</taxon>
        <taxon>Pseudomonadati</taxon>
        <taxon>Pseudomonadota</taxon>
        <taxon>Alphaproteobacteria</taxon>
        <taxon>Hyphomicrobiales</taxon>
        <taxon>Ancalomicrobiaceae</taxon>
        <taxon>Methyloraptor</taxon>
    </lineage>
</organism>
<protein>
    <submittedName>
        <fullName evidence="3">PEP/pyruvate-binding domain-containing protein</fullName>
    </submittedName>
</protein>
<evidence type="ECO:0000256" key="1">
    <source>
        <dbReference type="SAM" id="MobiDB-lite"/>
    </source>
</evidence>
<dbReference type="Pfam" id="PF01326">
    <property type="entry name" value="PPDK_N"/>
    <property type="match status" value="1"/>
</dbReference>
<dbReference type="GO" id="GO:0016301">
    <property type="term" value="F:kinase activity"/>
    <property type="evidence" value="ECO:0007669"/>
    <property type="project" value="InterPro"/>
</dbReference>
<feature type="domain" description="Pyruvate phosphate dikinase AMP/ATP-binding" evidence="2">
    <location>
        <begin position="62"/>
        <end position="266"/>
    </location>
</feature>
<feature type="region of interest" description="Disordered" evidence="1">
    <location>
        <begin position="257"/>
        <end position="316"/>
    </location>
</feature>
<dbReference type="InterPro" id="IPR002192">
    <property type="entry name" value="PPDK_AMP/ATP-bd"/>
</dbReference>
<proteinExistence type="predicted"/>
<dbReference type="GO" id="GO:0050242">
    <property type="term" value="F:pyruvate, phosphate dikinase activity"/>
    <property type="evidence" value="ECO:0007669"/>
    <property type="project" value="InterPro"/>
</dbReference>
<sequence length="316" mass="33536">MKRVHLIGGPETEALEPEVVGNKAANIAAMARMGLPVPPAFVLPVAFNAKLAKGKPKALAALDDALAEGIAFLEARTGRRFGDRRRPLLVSVRSGAARSMPGMLETVLDVGATEDAAAGLVRLTGNPRFALDCRRRFLEAYAETVLGIDPAPLAHALEALVAAEGVDSDRDLDAVALATHVRAALDHVAEAGHRIPAAPLDQLRAAALAVFASWEQPKAVTYRKLHGYEDLEGTAVTVQAMVYGNADARSAAGVAFSRDPARGENSAGGRTAVRRPGRGRRLRTPHASGLRRPRRPPPRGRDAAHRRARRSGTCLP</sequence>
<name>A0AAU7XCE0_9HYPH</name>
<dbReference type="RefSeq" id="WP_407049641.1">
    <property type="nucleotide sequence ID" value="NZ_CP158568.1"/>
</dbReference>
<evidence type="ECO:0000313" key="3">
    <source>
        <dbReference type="EMBL" id="XBY44548.1"/>
    </source>
</evidence>
<feature type="compositionally biased region" description="Basic residues" evidence="1">
    <location>
        <begin position="272"/>
        <end position="298"/>
    </location>
</feature>
<dbReference type="Gene3D" id="1.20.80.30">
    <property type="match status" value="1"/>
</dbReference>
<dbReference type="AlphaFoldDB" id="A0AAU7XCE0"/>
<dbReference type="KEGG" id="mflg:ABS361_21500"/>
<dbReference type="SUPFAM" id="SSF56059">
    <property type="entry name" value="Glutathione synthetase ATP-binding domain-like"/>
    <property type="match status" value="1"/>
</dbReference>
<dbReference type="GO" id="GO:0005524">
    <property type="term" value="F:ATP binding"/>
    <property type="evidence" value="ECO:0007669"/>
    <property type="project" value="InterPro"/>
</dbReference>